<dbReference type="SUPFAM" id="SSF56645">
    <property type="entry name" value="Acyl-CoA dehydrogenase NM domain-like"/>
    <property type="match status" value="1"/>
</dbReference>
<dbReference type="GO" id="GO:0003995">
    <property type="term" value="F:acyl-CoA dehydrogenase activity"/>
    <property type="evidence" value="ECO:0007669"/>
    <property type="project" value="InterPro"/>
</dbReference>
<protein>
    <recommendedName>
        <fullName evidence="12">Acyl-CoA dehydrogenase</fullName>
    </recommendedName>
</protein>
<dbReference type="SUPFAM" id="SSF47203">
    <property type="entry name" value="Acyl-CoA dehydrogenase C-terminal domain-like"/>
    <property type="match status" value="2"/>
</dbReference>
<comment type="caution">
    <text evidence="10">The sequence shown here is derived from an EMBL/GenBank/DDBJ whole genome shotgun (WGS) entry which is preliminary data.</text>
</comment>
<dbReference type="Gene3D" id="1.10.540.10">
    <property type="entry name" value="Acyl-CoA dehydrogenase/oxidase, N-terminal domain"/>
    <property type="match status" value="1"/>
</dbReference>
<dbReference type="PANTHER" id="PTHR43292">
    <property type="entry name" value="ACYL-COA DEHYDROGENASE"/>
    <property type="match status" value="1"/>
</dbReference>
<dbReference type="InterPro" id="IPR009100">
    <property type="entry name" value="AcylCoA_DH/oxidase_NM_dom_sf"/>
</dbReference>
<evidence type="ECO:0000259" key="7">
    <source>
        <dbReference type="Pfam" id="PF00441"/>
    </source>
</evidence>
<dbReference type="Gene3D" id="1.20.140.10">
    <property type="entry name" value="Butyryl-CoA Dehydrogenase, subunit A, domain 3"/>
    <property type="match status" value="2"/>
</dbReference>
<evidence type="ECO:0000256" key="3">
    <source>
        <dbReference type="ARBA" id="ARBA00022630"/>
    </source>
</evidence>
<reference evidence="10" key="2">
    <citation type="submission" date="2020-09" db="EMBL/GenBank/DDBJ databases">
        <authorList>
            <person name="Sun Q."/>
            <person name="Kim S."/>
        </authorList>
    </citation>
    <scope>NUCLEOTIDE SEQUENCE</scope>
    <source>
        <strain evidence="10">KCTC 32422</strain>
    </source>
</reference>
<feature type="domain" description="Acyl-CoA oxidase/dehydrogenase middle" evidence="8">
    <location>
        <begin position="334"/>
        <end position="415"/>
    </location>
</feature>
<keyword evidence="5 6" id="KW-0560">Oxidoreductase</keyword>
<keyword evidence="4 6" id="KW-0274">FAD</keyword>
<dbReference type="InterPro" id="IPR006091">
    <property type="entry name" value="Acyl-CoA_Oxase/DH_mid-dom"/>
</dbReference>
<evidence type="ECO:0000256" key="5">
    <source>
        <dbReference type="ARBA" id="ARBA00023002"/>
    </source>
</evidence>
<dbReference type="Pfam" id="PF00441">
    <property type="entry name" value="Acyl-CoA_dh_1"/>
    <property type="match status" value="2"/>
</dbReference>
<dbReference type="InterPro" id="IPR009075">
    <property type="entry name" value="AcylCo_DH/oxidase_C"/>
</dbReference>
<evidence type="ECO:0000313" key="10">
    <source>
        <dbReference type="EMBL" id="GHA05269.1"/>
    </source>
</evidence>
<evidence type="ECO:0000256" key="2">
    <source>
        <dbReference type="ARBA" id="ARBA00009347"/>
    </source>
</evidence>
<organism evidence="10 11">
    <name type="scientific">Novosphingobium arvoryzae</name>
    <dbReference type="NCBI Taxonomy" id="1256514"/>
    <lineage>
        <taxon>Bacteria</taxon>
        <taxon>Pseudomonadati</taxon>
        <taxon>Pseudomonadota</taxon>
        <taxon>Alphaproteobacteria</taxon>
        <taxon>Sphingomonadales</taxon>
        <taxon>Sphingomonadaceae</taxon>
        <taxon>Novosphingobium</taxon>
    </lineage>
</organism>
<dbReference type="GO" id="GO:0050660">
    <property type="term" value="F:flavin adenine dinucleotide binding"/>
    <property type="evidence" value="ECO:0007669"/>
    <property type="project" value="InterPro"/>
</dbReference>
<dbReference type="Pfam" id="PF02771">
    <property type="entry name" value="Acyl-CoA_dh_N"/>
    <property type="match status" value="1"/>
</dbReference>
<dbReference type="PANTHER" id="PTHR43292:SF4">
    <property type="entry name" value="ACYL-COA DEHYDROGENASE FADE34"/>
    <property type="match status" value="1"/>
</dbReference>
<dbReference type="Gene3D" id="2.40.110.10">
    <property type="entry name" value="Butyryl-CoA Dehydrogenase, subunit A, domain 2"/>
    <property type="match status" value="1"/>
</dbReference>
<dbReference type="InterPro" id="IPR036250">
    <property type="entry name" value="AcylCo_DH-like_C"/>
</dbReference>
<accession>A0A918VL59</accession>
<proteinExistence type="inferred from homology"/>
<dbReference type="EMBL" id="BMZD01000008">
    <property type="protein sequence ID" value="GHA05269.1"/>
    <property type="molecule type" value="Genomic_DNA"/>
</dbReference>
<evidence type="ECO:0000256" key="4">
    <source>
        <dbReference type="ARBA" id="ARBA00022827"/>
    </source>
</evidence>
<evidence type="ECO:0000259" key="8">
    <source>
        <dbReference type="Pfam" id="PF02770"/>
    </source>
</evidence>
<dbReference type="InterPro" id="IPR046373">
    <property type="entry name" value="Acyl-CoA_Oxase/DH_mid-dom_sf"/>
</dbReference>
<evidence type="ECO:0000256" key="6">
    <source>
        <dbReference type="RuleBase" id="RU362125"/>
    </source>
</evidence>
<dbReference type="Proteomes" id="UP000634139">
    <property type="component" value="Unassembled WGS sequence"/>
</dbReference>
<feature type="domain" description="Acyl-CoA dehydrogenase/oxidase N-terminal" evidence="9">
    <location>
        <begin position="220"/>
        <end position="330"/>
    </location>
</feature>
<reference evidence="10" key="1">
    <citation type="journal article" date="2014" name="Int. J. Syst. Evol. Microbiol.">
        <title>Complete genome sequence of Corynebacterium casei LMG S-19264T (=DSM 44701T), isolated from a smear-ripened cheese.</title>
        <authorList>
            <consortium name="US DOE Joint Genome Institute (JGI-PGF)"/>
            <person name="Walter F."/>
            <person name="Albersmeier A."/>
            <person name="Kalinowski J."/>
            <person name="Ruckert C."/>
        </authorList>
    </citation>
    <scope>NUCLEOTIDE SEQUENCE</scope>
    <source>
        <strain evidence="10">KCTC 32422</strain>
    </source>
</reference>
<comment type="similarity">
    <text evidence="2 6">Belongs to the acyl-CoA dehydrogenase family.</text>
</comment>
<evidence type="ECO:0000313" key="11">
    <source>
        <dbReference type="Proteomes" id="UP000634139"/>
    </source>
</evidence>
<feature type="domain" description="Acyl-CoA dehydrogenase/oxidase C-terminal" evidence="7">
    <location>
        <begin position="65"/>
        <end position="193"/>
    </location>
</feature>
<evidence type="ECO:0008006" key="12">
    <source>
        <dbReference type="Google" id="ProtNLM"/>
    </source>
</evidence>
<keyword evidence="3 6" id="KW-0285">Flavoprotein</keyword>
<keyword evidence="11" id="KW-1185">Reference proteome</keyword>
<sequence length="591" mass="62760">MVNLALSSEQQAMIDTVGGALADRGERSADAVLRELGIEALLDEGGSLLDAALVAEAAGREGIVAFPDERILIAAACVGMAQRALDEAAAYARERMVFGRAIGEYQGVAHPLANAATEVDGTRLLVWRAICARAERLAEAGRLDTQAFWWAARACVPAIKTAMRVFGGYGVSEDSPLPALYRGARAALYAGGDPDRVLTAPLPQPAATGPVSMSFTKDAEANAWEARTREFLADNFTAEHKRAFAAALDNHQPDLHRKLADAGLLFPDWPVEWGGSGASAIATSAVHRVLTRAGWPISVLVVSDSIGKLLMMFGTDAAKAEILPRLARGEALACLGLSEPSGGSDVFGAKTRAAHDGGQWIVNGQKVFTTSAHIADYVLLLTRTDAGLTLFVAPLDAGGFDLAPVQTLAGERTNITFYSDFPVPDRYLLGEAGKGTKVLAATMSLEHNQGDYYLGAMGLVQEELRAGFDTLVLLPGIPENLPAIRHARRRFDAHVALLECLSLRAIWAGDAGQSQRWYGPMCKLFGTESWAGCCAELVERFAPHSLDTAIPALAVVESEARSGIQATIYGGTSEVQRSVIAETALGLPRSR</sequence>
<feature type="domain" description="Acyl-CoA dehydrogenase/oxidase C-terminal" evidence="7">
    <location>
        <begin position="482"/>
        <end position="584"/>
    </location>
</feature>
<dbReference type="PROSITE" id="PS00072">
    <property type="entry name" value="ACYL_COA_DH_1"/>
    <property type="match status" value="1"/>
</dbReference>
<dbReference type="InterPro" id="IPR013786">
    <property type="entry name" value="AcylCoA_DH/ox_N"/>
</dbReference>
<dbReference type="InterPro" id="IPR037069">
    <property type="entry name" value="AcylCoA_DH/ox_N_sf"/>
</dbReference>
<evidence type="ECO:0000256" key="1">
    <source>
        <dbReference type="ARBA" id="ARBA00001974"/>
    </source>
</evidence>
<name>A0A918VL59_9SPHN</name>
<evidence type="ECO:0000259" key="9">
    <source>
        <dbReference type="Pfam" id="PF02771"/>
    </source>
</evidence>
<dbReference type="InterPro" id="IPR006089">
    <property type="entry name" value="Acyl-CoA_DH_CS"/>
</dbReference>
<dbReference type="GO" id="GO:0005886">
    <property type="term" value="C:plasma membrane"/>
    <property type="evidence" value="ECO:0007669"/>
    <property type="project" value="TreeGrafter"/>
</dbReference>
<dbReference type="AlphaFoldDB" id="A0A918VL59"/>
<comment type="cofactor">
    <cofactor evidence="1 6">
        <name>FAD</name>
        <dbReference type="ChEBI" id="CHEBI:57692"/>
    </cofactor>
</comment>
<gene>
    <name evidence="10" type="ORF">GCM10011617_27910</name>
</gene>
<dbReference type="InterPro" id="IPR052161">
    <property type="entry name" value="Mycobact_Acyl-CoA_DH"/>
</dbReference>
<dbReference type="Pfam" id="PF02770">
    <property type="entry name" value="Acyl-CoA_dh_M"/>
    <property type="match status" value="1"/>
</dbReference>